<accession>A0AAW0QD48</accession>
<gene>
    <name evidence="2" type="ORF">PG999_013755</name>
</gene>
<evidence type="ECO:0000256" key="1">
    <source>
        <dbReference type="SAM" id="MobiDB-lite"/>
    </source>
</evidence>
<dbReference type="EMBL" id="JAQQWP010000011">
    <property type="protein sequence ID" value="KAK8095733.1"/>
    <property type="molecule type" value="Genomic_DNA"/>
</dbReference>
<name>A0AAW0QD48_9PEZI</name>
<feature type="region of interest" description="Disordered" evidence="1">
    <location>
        <begin position="115"/>
        <end position="150"/>
    </location>
</feature>
<dbReference type="Proteomes" id="UP001392437">
    <property type="component" value="Unassembled WGS sequence"/>
</dbReference>
<dbReference type="AlphaFoldDB" id="A0AAW0QD48"/>
<organism evidence="2 3">
    <name type="scientific">Apiospora kogelbergensis</name>
    <dbReference type="NCBI Taxonomy" id="1337665"/>
    <lineage>
        <taxon>Eukaryota</taxon>
        <taxon>Fungi</taxon>
        <taxon>Dikarya</taxon>
        <taxon>Ascomycota</taxon>
        <taxon>Pezizomycotina</taxon>
        <taxon>Sordariomycetes</taxon>
        <taxon>Xylariomycetidae</taxon>
        <taxon>Amphisphaeriales</taxon>
        <taxon>Apiosporaceae</taxon>
        <taxon>Apiospora</taxon>
    </lineage>
</organism>
<keyword evidence="3" id="KW-1185">Reference proteome</keyword>
<proteinExistence type="predicted"/>
<comment type="caution">
    <text evidence="2">The sequence shown here is derived from an EMBL/GenBank/DDBJ whole genome shotgun (WGS) entry which is preliminary data.</text>
</comment>
<sequence length="150" mass="16275">MASRAPIESYIADAGLCAELNRYRQATHWPNRTDVAPFLVAYFLPKPYRQQKLPFQTLSFTLTRCPLPSFALAPGCAGAWGPAVRRTPRAFRARRRPFGGPGLYVGRDAAGRRPLCQPRGCPPDGTTGNELHTKGIDPAEGASPLSPASL</sequence>
<evidence type="ECO:0000313" key="3">
    <source>
        <dbReference type="Proteomes" id="UP001392437"/>
    </source>
</evidence>
<protein>
    <submittedName>
        <fullName evidence="2">Uncharacterized protein</fullName>
    </submittedName>
</protein>
<evidence type="ECO:0000313" key="2">
    <source>
        <dbReference type="EMBL" id="KAK8095733.1"/>
    </source>
</evidence>
<reference evidence="2 3" key="1">
    <citation type="submission" date="2023-01" db="EMBL/GenBank/DDBJ databases">
        <title>Analysis of 21 Apiospora genomes using comparative genomics revels a genus with tremendous synthesis potential of carbohydrate active enzymes and secondary metabolites.</title>
        <authorList>
            <person name="Sorensen T."/>
        </authorList>
    </citation>
    <scope>NUCLEOTIDE SEQUENCE [LARGE SCALE GENOMIC DNA]</scope>
    <source>
        <strain evidence="2 3">CBS 117206</strain>
    </source>
</reference>